<sequence>MRFLFMNGRHFNLTLILSSQYVMDVPAAIRANSDYVFVFNDPIVNNRKRLYENYFGVLPKFSVFEAVFKACTADFECLVLDNTQGSSNVEDSVFWYKAPIHKPFKIGSPAYWTFDRRSYGEHDEGQTLVTVNGVKRFFTALLTGTVFDLYLTCRVICRGRTGVDGASNLVEHRCELLMEYLKEVIASGPIHDTAAGALEQLQEHLVRAYEVLRNCGKGAVYRVINYKAIKDEIVDVNTSISACLHDYQFFISVPRASQPHLEQLKDLIADVNTYEALRVKEDLVDDIPPEASDLDVAEPEIVAETVQMLARQGVFSLAELTAFQEEVLGNDAQMLRLVGIMGEEQQMLIAQKLASEEEYLKQIAELIARTEQAELSAPPERFLCIKYSR</sequence>
<gene>
    <name evidence="1" type="ORF">KFL_012910020</name>
</gene>
<dbReference type="AlphaFoldDB" id="A0A1Y1IXR9"/>
<dbReference type="EMBL" id="DF238240">
    <property type="protein sequence ID" value="GAQ93088.1"/>
    <property type="molecule type" value="Genomic_DNA"/>
</dbReference>
<dbReference type="InterPro" id="IPR036537">
    <property type="entry name" value="Adaptor_Cbl_N_dom_sf"/>
</dbReference>
<dbReference type="InterPro" id="IPR059179">
    <property type="entry name" value="MLKL-like_MCAfunc"/>
</dbReference>
<protein>
    <submittedName>
        <fullName evidence="1">Uncharacterized protein</fullName>
    </submittedName>
</protein>
<reference evidence="1 2" key="1">
    <citation type="journal article" date="2014" name="Nat. Commun.">
        <title>Klebsormidium flaccidum genome reveals primary factors for plant terrestrial adaptation.</title>
        <authorList>
            <person name="Hori K."/>
            <person name="Maruyama F."/>
            <person name="Fujisawa T."/>
            <person name="Togashi T."/>
            <person name="Yamamoto N."/>
            <person name="Seo M."/>
            <person name="Sato S."/>
            <person name="Yamada T."/>
            <person name="Mori H."/>
            <person name="Tajima N."/>
            <person name="Moriyama T."/>
            <person name="Ikeuchi M."/>
            <person name="Watanabe M."/>
            <person name="Wada H."/>
            <person name="Kobayashi K."/>
            <person name="Saito M."/>
            <person name="Masuda T."/>
            <person name="Sasaki-Sekimoto Y."/>
            <person name="Mashiguchi K."/>
            <person name="Awai K."/>
            <person name="Shimojima M."/>
            <person name="Masuda S."/>
            <person name="Iwai M."/>
            <person name="Nobusawa T."/>
            <person name="Narise T."/>
            <person name="Kondo S."/>
            <person name="Saito H."/>
            <person name="Sato R."/>
            <person name="Murakawa M."/>
            <person name="Ihara Y."/>
            <person name="Oshima-Yamada Y."/>
            <person name="Ohtaka K."/>
            <person name="Satoh M."/>
            <person name="Sonobe K."/>
            <person name="Ishii M."/>
            <person name="Ohtani R."/>
            <person name="Kanamori-Sato M."/>
            <person name="Honoki R."/>
            <person name="Miyazaki D."/>
            <person name="Mochizuki H."/>
            <person name="Umetsu J."/>
            <person name="Higashi K."/>
            <person name="Shibata D."/>
            <person name="Kamiya Y."/>
            <person name="Sato N."/>
            <person name="Nakamura Y."/>
            <person name="Tabata S."/>
            <person name="Ida S."/>
            <person name="Kurokawa K."/>
            <person name="Ohta H."/>
        </authorList>
    </citation>
    <scope>NUCLEOTIDE SEQUENCE [LARGE SCALE GENOMIC DNA]</scope>
    <source>
        <strain evidence="1 2">NIES-2285</strain>
    </source>
</reference>
<keyword evidence="2" id="KW-1185">Reference proteome</keyword>
<proteinExistence type="predicted"/>
<dbReference type="GO" id="GO:0007166">
    <property type="term" value="P:cell surface receptor signaling pathway"/>
    <property type="evidence" value="ECO:0007669"/>
    <property type="project" value="InterPro"/>
</dbReference>
<dbReference type="Proteomes" id="UP000054558">
    <property type="component" value="Unassembled WGS sequence"/>
</dbReference>
<accession>A0A1Y1IXR9</accession>
<dbReference type="Gene3D" id="1.20.930.20">
    <property type="entry name" value="Adaptor protein Cbl, N-terminal domain"/>
    <property type="match status" value="1"/>
</dbReference>
<name>A0A1Y1IXR9_KLENI</name>
<evidence type="ECO:0000313" key="1">
    <source>
        <dbReference type="EMBL" id="GAQ93088.1"/>
    </source>
</evidence>
<dbReference type="CDD" id="cd21037">
    <property type="entry name" value="MLKL_NTD"/>
    <property type="match status" value="1"/>
</dbReference>
<evidence type="ECO:0000313" key="2">
    <source>
        <dbReference type="Proteomes" id="UP000054558"/>
    </source>
</evidence>
<organism evidence="1 2">
    <name type="scientific">Klebsormidium nitens</name>
    <name type="common">Green alga</name>
    <name type="synonym">Ulothrix nitens</name>
    <dbReference type="NCBI Taxonomy" id="105231"/>
    <lineage>
        <taxon>Eukaryota</taxon>
        <taxon>Viridiplantae</taxon>
        <taxon>Streptophyta</taxon>
        <taxon>Klebsormidiophyceae</taxon>
        <taxon>Klebsormidiales</taxon>
        <taxon>Klebsormidiaceae</taxon>
        <taxon>Klebsormidium</taxon>
    </lineage>
</organism>